<protein>
    <recommendedName>
        <fullName evidence="4">Cthe-2314-like HEPN domain-containing protein</fullName>
    </recommendedName>
</protein>
<evidence type="ECO:0000256" key="1">
    <source>
        <dbReference type="SAM" id="Phobius"/>
    </source>
</evidence>
<organism evidence="2 3">
    <name type="scientific">Desulfobacula toluolica (strain DSM 7467 / Tol2)</name>
    <dbReference type="NCBI Taxonomy" id="651182"/>
    <lineage>
        <taxon>Bacteria</taxon>
        <taxon>Pseudomonadati</taxon>
        <taxon>Thermodesulfobacteriota</taxon>
        <taxon>Desulfobacteria</taxon>
        <taxon>Desulfobacterales</taxon>
        <taxon>Desulfobacteraceae</taxon>
        <taxon>Desulfobacula</taxon>
    </lineage>
</organism>
<dbReference type="EMBL" id="FO203503">
    <property type="protein sequence ID" value="CCK82418.1"/>
    <property type="molecule type" value="Genomic_DNA"/>
</dbReference>
<keyword evidence="1" id="KW-0812">Transmembrane</keyword>
<evidence type="ECO:0000313" key="3">
    <source>
        <dbReference type="Proteomes" id="UP000007347"/>
    </source>
</evidence>
<dbReference type="AlphaFoldDB" id="K0NQI2"/>
<dbReference type="KEGG" id="dto:TOL2_C42620"/>
<keyword evidence="1" id="KW-0472">Membrane</keyword>
<dbReference type="STRING" id="651182.TOL2_C42620"/>
<proteinExistence type="predicted"/>
<evidence type="ECO:0000313" key="2">
    <source>
        <dbReference type="EMBL" id="CCK82418.1"/>
    </source>
</evidence>
<accession>K0NQI2</accession>
<gene>
    <name evidence="2" type="ordered locus">TOL2_C42620</name>
</gene>
<dbReference type="HOGENOM" id="CLU_1173921_0_0_7"/>
<evidence type="ECO:0008006" key="4">
    <source>
        <dbReference type="Google" id="ProtNLM"/>
    </source>
</evidence>
<feature type="transmembrane region" description="Helical" evidence="1">
    <location>
        <begin position="84"/>
        <end position="103"/>
    </location>
</feature>
<sequence length="236" mass="27264">MNKYHGHIWGDLPDDFPTLDLEKAYRNCIDMIGEEHPSRRLMGMGLSGAAYRFRMLSEQDHMFTTSFNNVGGGPPIDDYYQQETSLFVFFIAGLSCLESFFFAMHAMASYYKPEVFGLEENQLRNVKPKAVVKCFKKKWPGSNLTLAMNKLVESNEFDEWQTLRNILSHRVVIPRQITINVREQSNNVIWQTGMAGPEFGDIQLNQLTTTTRRKWLADQLMELVKSFSLFINNQSV</sequence>
<name>K0NQI2_DESTT</name>
<reference evidence="2 3" key="1">
    <citation type="journal article" date="2013" name="Environ. Microbiol.">
        <title>Complete genome, catabolic sub-proteomes and key-metabolites of Desulfobacula toluolica Tol2, a marine, aromatic compound-degrading, sulfate-reducing bacterium.</title>
        <authorList>
            <person name="Wohlbrand L."/>
            <person name="Jacob J.H."/>
            <person name="Kube M."/>
            <person name="Mussmann M."/>
            <person name="Jarling R."/>
            <person name="Beck A."/>
            <person name="Amann R."/>
            <person name="Wilkes H."/>
            <person name="Reinhardt R."/>
            <person name="Rabus R."/>
        </authorList>
    </citation>
    <scope>NUCLEOTIDE SEQUENCE [LARGE SCALE GENOMIC DNA]</scope>
    <source>
        <strain evidence="3">DSM 7467 / Tol2</strain>
    </source>
</reference>
<keyword evidence="3" id="KW-1185">Reference proteome</keyword>
<dbReference type="Proteomes" id="UP000007347">
    <property type="component" value="Chromosome"/>
</dbReference>
<dbReference type="RefSeq" id="WP_014959598.1">
    <property type="nucleotide sequence ID" value="NC_018645.1"/>
</dbReference>
<keyword evidence="1" id="KW-1133">Transmembrane helix</keyword>